<dbReference type="RefSeq" id="WP_035448642.1">
    <property type="nucleotide sequence ID" value="NZ_JNHN01000179.1"/>
</dbReference>
<dbReference type="AlphaFoldDB" id="A0A078RWN1"/>
<feature type="domain" description="Glycosyltransferase subfamily 4-like N-terminal" evidence="2">
    <location>
        <begin position="18"/>
        <end position="220"/>
    </location>
</feature>
<dbReference type="EMBL" id="JNHN01000179">
    <property type="protein sequence ID" value="KDS48870.1"/>
    <property type="molecule type" value="Genomic_DNA"/>
</dbReference>
<dbReference type="GO" id="GO:0016757">
    <property type="term" value="F:glycosyltransferase activity"/>
    <property type="evidence" value="ECO:0007669"/>
    <property type="project" value="InterPro"/>
</dbReference>
<comment type="caution">
    <text evidence="3">The sequence shown here is derived from an EMBL/GenBank/DDBJ whole genome shotgun (WGS) entry which is preliminary data.</text>
</comment>
<evidence type="ECO:0000313" key="3">
    <source>
        <dbReference type="EMBL" id="KDS48870.1"/>
    </source>
</evidence>
<dbReference type="InterPro" id="IPR050194">
    <property type="entry name" value="Glycosyltransferase_grp1"/>
</dbReference>
<accession>A0A078RWN1</accession>
<reference evidence="3 4" key="1">
    <citation type="submission" date="2014-04" db="EMBL/GenBank/DDBJ databases">
        <authorList>
            <person name="Sears C."/>
            <person name="Carroll K."/>
            <person name="Sack B.R."/>
            <person name="Qadri F."/>
            <person name="Myers L.L."/>
            <person name="Chung G.-T."/>
            <person name="Escheverria P."/>
            <person name="Fraser C.M."/>
            <person name="Sadzewicz L."/>
            <person name="Shefchek K.A."/>
            <person name="Tallon L."/>
            <person name="Das S.P."/>
            <person name="Daugherty S."/>
            <person name="Mongodin E.F."/>
        </authorList>
    </citation>
    <scope>NUCLEOTIDE SEQUENCE [LARGE SCALE GENOMIC DNA]</scope>
    <source>
        <strain evidence="3 4">3978 T3 ii</strain>
    </source>
</reference>
<keyword evidence="3" id="KW-0808">Transferase</keyword>
<evidence type="ECO:0000313" key="4">
    <source>
        <dbReference type="Proteomes" id="UP000028013"/>
    </source>
</evidence>
<dbReference type="Pfam" id="PF00534">
    <property type="entry name" value="Glycos_transf_1"/>
    <property type="match status" value="1"/>
</dbReference>
<gene>
    <name evidence="3" type="ORF">M094_2561</name>
</gene>
<sequence length="409" mass="46489">MKVIQVNCMYKRGSTGKIVFDLHNELLSKGYHDLVYYGRGASSQSDNVRKFCYEIEAHIHHFFVKYCGILRYGGNFISTYRVIKAIEEQKPDIVHIHCINCYCINIYRLLYYLGSNGIKTVITHHAEFLYTGNCPHAYNCNKWQKPNGCFDCNNLEEATGTKIIDRSHISWLKMKKAFDSFQEDKCINVAVSPWVKSRIKLSIIAKRLNCVVVNNGVDTDIFKYSPTRKLHFEGDYDTTILHVTSSFSLDRKDLKGGWMIVQLAKMMPDIRFVVVCLNNQVEEGKLPNNIHLWGAAKSREELASLYSVANVTLMLSKRETYSMVTAESLCCGTPVVGFLAGGPESIAIEKFSAFVEYGDLKAIKASICKIITANIQKTDIEHEAKKVYANSTMLSNYLSIYNSLYKTNQ</sequence>
<name>A0A078RWN1_BACUN</name>
<evidence type="ECO:0000259" key="1">
    <source>
        <dbReference type="Pfam" id="PF00534"/>
    </source>
</evidence>
<feature type="domain" description="Glycosyl transferase family 1" evidence="1">
    <location>
        <begin position="274"/>
        <end position="386"/>
    </location>
</feature>
<protein>
    <submittedName>
        <fullName evidence="3">Glycosyl transferases group 1 family protein</fullName>
    </submittedName>
</protein>
<dbReference type="PATRIC" id="fig|1339349.3.peg.3672"/>
<dbReference type="PANTHER" id="PTHR45947">
    <property type="entry name" value="SULFOQUINOVOSYL TRANSFERASE SQD2"/>
    <property type="match status" value="1"/>
</dbReference>
<dbReference type="Proteomes" id="UP000028013">
    <property type="component" value="Unassembled WGS sequence"/>
</dbReference>
<dbReference type="InterPro" id="IPR001296">
    <property type="entry name" value="Glyco_trans_1"/>
</dbReference>
<organism evidence="3 4">
    <name type="scientific">Bacteroides uniformis str. 3978 T3 ii</name>
    <dbReference type="NCBI Taxonomy" id="1339349"/>
    <lineage>
        <taxon>Bacteria</taxon>
        <taxon>Pseudomonadati</taxon>
        <taxon>Bacteroidota</taxon>
        <taxon>Bacteroidia</taxon>
        <taxon>Bacteroidales</taxon>
        <taxon>Bacteroidaceae</taxon>
        <taxon>Bacteroides</taxon>
    </lineage>
</organism>
<proteinExistence type="predicted"/>
<evidence type="ECO:0000259" key="2">
    <source>
        <dbReference type="Pfam" id="PF13439"/>
    </source>
</evidence>
<dbReference type="InterPro" id="IPR028098">
    <property type="entry name" value="Glyco_trans_4-like_N"/>
</dbReference>
<dbReference type="Pfam" id="PF13439">
    <property type="entry name" value="Glyco_transf_4"/>
    <property type="match status" value="1"/>
</dbReference>
<dbReference type="Gene3D" id="3.40.50.2000">
    <property type="entry name" value="Glycogen Phosphorylase B"/>
    <property type="match status" value="2"/>
</dbReference>
<dbReference type="SUPFAM" id="SSF53756">
    <property type="entry name" value="UDP-Glycosyltransferase/glycogen phosphorylase"/>
    <property type="match status" value="1"/>
</dbReference>
<dbReference type="PANTHER" id="PTHR45947:SF3">
    <property type="entry name" value="SULFOQUINOVOSYL TRANSFERASE SQD2"/>
    <property type="match status" value="1"/>
</dbReference>